<evidence type="ECO:0008006" key="7">
    <source>
        <dbReference type="Google" id="ProtNLM"/>
    </source>
</evidence>
<evidence type="ECO:0000313" key="5">
    <source>
        <dbReference type="EMBL" id="KAK1927555.1"/>
    </source>
</evidence>
<dbReference type="InterPro" id="IPR052971">
    <property type="entry name" value="TRP_calcium_channel"/>
</dbReference>
<feature type="domain" description="Calcium channel YVC1-like C-terminal transmembrane" evidence="4">
    <location>
        <begin position="281"/>
        <end position="531"/>
    </location>
</feature>
<feature type="transmembrane region" description="Helical" evidence="2">
    <location>
        <begin position="481"/>
        <end position="500"/>
    </location>
</feature>
<keyword evidence="2" id="KW-0472">Membrane</keyword>
<evidence type="ECO:0000259" key="4">
    <source>
        <dbReference type="Pfam" id="PF23317"/>
    </source>
</evidence>
<dbReference type="EMBL" id="JAODAN010000001">
    <property type="protein sequence ID" value="KAK1927555.1"/>
    <property type="molecule type" value="Genomic_DNA"/>
</dbReference>
<feature type="compositionally biased region" description="Basic and acidic residues" evidence="1">
    <location>
        <begin position="616"/>
        <end position="640"/>
    </location>
</feature>
<evidence type="ECO:0000256" key="2">
    <source>
        <dbReference type="SAM" id="Phobius"/>
    </source>
</evidence>
<evidence type="ECO:0000256" key="1">
    <source>
        <dbReference type="SAM" id="MobiDB-lite"/>
    </source>
</evidence>
<feature type="transmembrane region" description="Helical" evidence="2">
    <location>
        <begin position="427"/>
        <end position="448"/>
    </location>
</feature>
<dbReference type="Proteomes" id="UP001182556">
    <property type="component" value="Unassembled WGS sequence"/>
</dbReference>
<protein>
    <recommendedName>
        <fullName evidence="7">Calcium activated cation channel</fullName>
    </recommendedName>
</protein>
<keyword evidence="2" id="KW-1133">Transmembrane helix</keyword>
<name>A0AAD9FWJ8_PAPLA</name>
<keyword evidence="6" id="KW-1185">Reference proteome</keyword>
<dbReference type="PANTHER" id="PTHR35859:SF4">
    <property type="entry name" value="MEMBRANE CHANNEL PROTEIN, PUTATIVE (AFU_ORTHOLOGUE AFUA_6G11300)-RELATED"/>
    <property type="match status" value="1"/>
</dbReference>
<dbReference type="AlphaFoldDB" id="A0AAD9FWJ8"/>
<keyword evidence="2" id="KW-0812">Transmembrane</keyword>
<dbReference type="Pfam" id="PF23317">
    <property type="entry name" value="YVC1_C"/>
    <property type="match status" value="1"/>
</dbReference>
<feature type="domain" description="YVC1 N-terminal linker helical" evidence="3">
    <location>
        <begin position="26"/>
        <end position="205"/>
    </location>
</feature>
<comment type="caution">
    <text evidence="5">The sequence shown here is derived from an EMBL/GenBank/DDBJ whole genome shotgun (WGS) entry which is preliminary data.</text>
</comment>
<dbReference type="Pfam" id="PF23190">
    <property type="entry name" value="LHD_TRPY1"/>
    <property type="match status" value="1"/>
</dbReference>
<dbReference type="InterPro" id="IPR056336">
    <property type="entry name" value="YVC1_C"/>
</dbReference>
<feature type="transmembrane region" description="Helical" evidence="2">
    <location>
        <begin position="283"/>
        <end position="307"/>
    </location>
</feature>
<dbReference type="PANTHER" id="PTHR35859">
    <property type="entry name" value="NONSELECTIVE CATION CHANNEL PROTEIN"/>
    <property type="match status" value="1"/>
</dbReference>
<sequence length="640" mass="72119">MGDALAVEEQRSILSVHSILPEPDTVTKIVKRIRALTTRLLPVEVDISDISDATSSIITPEVIEAFAKCGGDFSEAIPFCLLRARATFMRDGYLNPPDYDESLCRATACEVLARRIIHTIPPDRLESVMSARFRYRESDGDESPPTSCLETAIDQHCTIFLSSSEAQHVVNSLWRGDWIQKNNENDDIDYVQYEKSDSNYFWDHLNPQRLGVPRYQTVFRQVTWIIFLFVYSQSVKSPLDQLDPEHQFDEWEYILYIMTLSFLIEEGYKVAKVFRIANRPLATIGFWTVVNFLTDGLLLSAFVLRIVGITMDPSKNDDAQNLRFRSFQVLSCVAPLIWMKLLTVFDGFKIVGTLQVVTFRMLRESAIFFILLAIMGAGFFQSLYALDAADGESGGKGLVINGLVQALLGSPDFESPSERYGYPAGMLVYYAWNFLATIILVNVLIALFGSAYSDVEENATDEYLAFFAHKTIDLIRAPDSFVYPAPFNLIEAILIAPLEWVLPTAWYIRLNEVIMSILFFIPLTLIALFESQVAHTRSDRLRDYFSGPPPEEEGDPKVENPGSDDPNGEISTISFEDLVKVFPNTAVTESAMISREIKKLQAAIDELRKTVNTGDQVDHKTGKAADKDVKREDGELVDTK</sequence>
<reference evidence="5" key="1">
    <citation type="submission" date="2023-02" db="EMBL/GenBank/DDBJ databases">
        <title>Identification and recombinant expression of a fungal hydrolase from Papiliotrema laurentii that hydrolyzes apple cutin and clears colloidal polyester polyurethane.</title>
        <authorList>
            <consortium name="DOE Joint Genome Institute"/>
            <person name="Roman V.A."/>
            <person name="Bojanowski C."/>
            <person name="Crable B.R."/>
            <person name="Wagner D.N."/>
            <person name="Hung C.S."/>
            <person name="Nadeau L.J."/>
            <person name="Schratz L."/>
            <person name="Haridas S."/>
            <person name="Pangilinan J."/>
            <person name="Lipzen A."/>
            <person name="Na H."/>
            <person name="Yan M."/>
            <person name="Ng V."/>
            <person name="Grigoriev I.V."/>
            <person name="Spatafora J.W."/>
            <person name="Barlow D."/>
            <person name="Biffinger J."/>
            <person name="Kelley-Loughnane N."/>
            <person name="Varaljay V.A."/>
            <person name="Crookes-Goodson W.J."/>
        </authorList>
    </citation>
    <scope>NUCLEOTIDE SEQUENCE</scope>
    <source>
        <strain evidence="5">5307AH</strain>
    </source>
</reference>
<feature type="transmembrane region" description="Helical" evidence="2">
    <location>
        <begin position="366"/>
        <end position="386"/>
    </location>
</feature>
<feature type="transmembrane region" description="Helical" evidence="2">
    <location>
        <begin position="506"/>
        <end position="529"/>
    </location>
</feature>
<feature type="region of interest" description="Disordered" evidence="1">
    <location>
        <begin position="610"/>
        <end position="640"/>
    </location>
</feature>
<accession>A0AAD9FWJ8</accession>
<feature type="region of interest" description="Disordered" evidence="1">
    <location>
        <begin position="541"/>
        <end position="569"/>
    </location>
</feature>
<proteinExistence type="predicted"/>
<evidence type="ECO:0000259" key="3">
    <source>
        <dbReference type="Pfam" id="PF23190"/>
    </source>
</evidence>
<dbReference type="InterPro" id="IPR056337">
    <property type="entry name" value="LHD_YVC1"/>
</dbReference>
<organism evidence="5 6">
    <name type="scientific">Papiliotrema laurentii</name>
    <name type="common">Cryptococcus laurentii</name>
    <dbReference type="NCBI Taxonomy" id="5418"/>
    <lineage>
        <taxon>Eukaryota</taxon>
        <taxon>Fungi</taxon>
        <taxon>Dikarya</taxon>
        <taxon>Basidiomycota</taxon>
        <taxon>Agaricomycotina</taxon>
        <taxon>Tremellomycetes</taxon>
        <taxon>Tremellales</taxon>
        <taxon>Rhynchogastremaceae</taxon>
        <taxon>Papiliotrema</taxon>
    </lineage>
</organism>
<gene>
    <name evidence="5" type="ORF">DB88DRAFT_478403</name>
</gene>
<evidence type="ECO:0000313" key="6">
    <source>
        <dbReference type="Proteomes" id="UP001182556"/>
    </source>
</evidence>